<dbReference type="Pfam" id="PF13894">
    <property type="entry name" value="zf-C2H2_4"/>
    <property type="match status" value="1"/>
</dbReference>
<keyword evidence="4 7" id="KW-0863">Zinc-finger</keyword>
<evidence type="ECO:0000256" key="3">
    <source>
        <dbReference type="ARBA" id="ARBA00022737"/>
    </source>
</evidence>
<dbReference type="PROSITE" id="PS50157">
    <property type="entry name" value="ZINC_FINGER_C2H2_2"/>
    <property type="match status" value="2"/>
</dbReference>
<organism evidence="10 11">
    <name type="scientific">Paralvinella palmiformis</name>
    <dbReference type="NCBI Taxonomy" id="53620"/>
    <lineage>
        <taxon>Eukaryota</taxon>
        <taxon>Metazoa</taxon>
        <taxon>Spiralia</taxon>
        <taxon>Lophotrochozoa</taxon>
        <taxon>Annelida</taxon>
        <taxon>Polychaeta</taxon>
        <taxon>Sedentaria</taxon>
        <taxon>Canalipalpata</taxon>
        <taxon>Terebellida</taxon>
        <taxon>Terebelliformia</taxon>
        <taxon>Alvinellidae</taxon>
        <taxon>Paralvinella</taxon>
    </lineage>
</organism>
<dbReference type="GO" id="GO:0008270">
    <property type="term" value="F:zinc ion binding"/>
    <property type="evidence" value="ECO:0007669"/>
    <property type="project" value="UniProtKB-KW"/>
</dbReference>
<dbReference type="EMBL" id="JAODUP010000223">
    <property type="protein sequence ID" value="KAK2156047.1"/>
    <property type="molecule type" value="Genomic_DNA"/>
</dbReference>
<feature type="compositionally biased region" description="Polar residues" evidence="8">
    <location>
        <begin position="115"/>
        <end position="132"/>
    </location>
</feature>
<evidence type="ECO:0000313" key="11">
    <source>
        <dbReference type="Proteomes" id="UP001208570"/>
    </source>
</evidence>
<dbReference type="FunFam" id="3.30.160.60:FF:000340">
    <property type="entry name" value="zinc finger protein 473 isoform X1"/>
    <property type="match status" value="1"/>
</dbReference>
<evidence type="ECO:0000256" key="7">
    <source>
        <dbReference type="PROSITE-ProRule" id="PRU00042"/>
    </source>
</evidence>
<dbReference type="InterPro" id="IPR036236">
    <property type="entry name" value="Znf_C2H2_sf"/>
</dbReference>
<evidence type="ECO:0000256" key="5">
    <source>
        <dbReference type="ARBA" id="ARBA00022833"/>
    </source>
</evidence>
<dbReference type="InterPro" id="IPR013087">
    <property type="entry name" value="Znf_C2H2_type"/>
</dbReference>
<keyword evidence="5" id="KW-0862">Zinc</keyword>
<dbReference type="Proteomes" id="UP001208570">
    <property type="component" value="Unassembled WGS sequence"/>
</dbReference>
<feature type="compositionally biased region" description="Low complexity" evidence="8">
    <location>
        <begin position="136"/>
        <end position="145"/>
    </location>
</feature>
<dbReference type="PROSITE" id="PS00028">
    <property type="entry name" value="ZINC_FINGER_C2H2_1"/>
    <property type="match status" value="2"/>
</dbReference>
<feature type="domain" description="C2H2-type" evidence="9">
    <location>
        <begin position="400"/>
        <end position="428"/>
    </location>
</feature>
<keyword evidence="6" id="KW-0539">Nucleus</keyword>
<protein>
    <recommendedName>
        <fullName evidence="9">C2H2-type domain-containing protein</fullName>
    </recommendedName>
</protein>
<feature type="domain" description="C2H2-type" evidence="9">
    <location>
        <begin position="343"/>
        <end position="365"/>
    </location>
</feature>
<dbReference type="SUPFAM" id="SSF57667">
    <property type="entry name" value="beta-beta-alpha zinc fingers"/>
    <property type="match status" value="1"/>
</dbReference>
<dbReference type="PANTHER" id="PTHR24406">
    <property type="entry name" value="TRANSCRIPTIONAL REPRESSOR CTCFL-RELATED"/>
    <property type="match status" value="1"/>
</dbReference>
<evidence type="ECO:0000313" key="10">
    <source>
        <dbReference type="EMBL" id="KAK2156047.1"/>
    </source>
</evidence>
<name>A0AAD9JNL4_9ANNE</name>
<dbReference type="SMART" id="SM00355">
    <property type="entry name" value="ZnF_C2H2"/>
    <property type="match status" value="3"/>
</dbReference>
<sequence>MVRQEDREKIQALLKDTITLLCKNGLPFRSEFSIEALIGITLDKEDVFLVNINEIIKLDALPASVTQQVPEMPATGIQNPESMLTQVRHSRHNRRKRPRPKMDGSQSGHDEDSSEMSTENVQIQSDMSSMTAQGLDDSSSRFSQDSDTEPAAKHGLFQNDAESNKNINNAGEVIVKEETGDAWDDGEVSDSHGYAITDVQPKVEVHEGYESRVCAATDVQPKVEIHESYKSVTGVASASASIWTPSDHLLSIQEQYQAAARRAQIATVTSDTTGQSNNINDNLDKTQMIGHPADLLGGGHPADVLTSLCKQMLPLYHTQPAVFTGGSTVASPAIKSDDSDHPYKCEVCGKRYMKRDGLVRHWKLHDTSLHPCRRCTLFFQTKEQLQNHIDTRHGPENLKHMCTVCGKKFDRPQLLKKHLLTRHEGDEEALNFLQHNLQASMRADGLNKGYSQQ</sequence>
<evidence type="ECO:0000256" key="6">
    <source>
        <dbReference type="ARBA" id="ARBA00023242"/>
    </source>
</evidence>
<comment type="caution">
    <text evidence="10">The sequence shown here is derived from an EMBL/GenBank/DDBJ whole genome shotgun (WGS) entry which is preliminary data.</text>
</comment>
<dbReference type="InterPro" id="IPR050888">
    <property type="entry name" value="ZnF_C2H2-type_TF"/>
</dbReference>
<keyword evidence="11" id="KW-1185">Reference proteome</keyword>
<feature type="compositionally biased region" description="Polar residues" evidence="8">
    <location>
        <begin position="76"/>
        <end position="87"/>
    </location>
</feature>
<reference evidence="10" key="1">
    <citation type="journal article" date="2023" name="Mol. Biol. Evol.">
        <title>Third-Generation Sequencing Reveals the Adaptive Role of the Epigenome in Three Deep-Sea Polychaetes.</title>
        <authorList>
            <person name="Perez M."/>
            <person name="Aroh O."/>
            <person name="Sun Y."/>
            <person name="Lan Y."/>
            <person name="Juniper S.K."/>
            <person name="Young C.R."/>
            <person name="Angers B."/>
            <person name="Qian P.Y."/>
        </authorList>
    </citation>
    <scope>NUCLEOTIDE SEQUENCE</scope>
    <source>
        <strain evidence="10">P08H-3</strain>
    </source>
</reference>
<dbReference type="Gene3D" id="3.30.160.60">
    <property type="entry name" value="Classic Zinc Finger"/>
    <property type="match status" value="2"/>
</dbReference>
<proteinExistence type="predicted"/>
<gene>
    <name evidence="10" type="ORF">LSH36_223g03065</name>
</gene>
<evidence type="ECO:0000256" key="8">
    <source>
        <dbReference type="SAM" id="MobiDB-lite"/>
    </source>
</evidence>
<evidence type="ECO:0000256" key="2">
    <source>
        <dbReference type="ARBA" id="ARBA00022723"/>
    </source>
</evidence>
<dbReference type="Pfam" id="PF00096">
    <property type="entry name" value="zf-C2H2"/>
    <property type="match status" value="1"/>
</dbReference>
<evidence type="ECO:0000256" key="1">
    <source>
        <dbReference type="ARBA" id="ARBA00004123"/>
    </source>
</evidence>
<evidence type="ECO:0000256" key="4">
    <source>
        <dbReference type="ARBA" id="ARBA00022771"/>
    </source>
</evidence>
<feature type="compositionally biased region" description="Basic residues" evidence="8">
    <location>
        <begin position="88"/>
        <end position="99"/>
    </location>
</feature>
<keyword evidence="2" id="KW-0479">Metal-binding</keyword>
<evidence type="ECO:0000259" key="9">
    <source>
        <dbReference type="PROSITE" id="PS50157"/>
    </source>
</evidence>
<keyword evidence="3" id="KW-0677">Repeat</keyword>
<feature type="region of interest" description="Disordered" evidence="8">
    <location>
        <begin position="73"/>
        <end position="165"/>
    </location>
</feature>
<dbReference type="AlphaFoldDB" id="A0AAD9JNL4"/>
<accession>A0AAD9JNL4</accession>
<comment type="subcellular location">
    <subcellularLocation>
        <location evidence="1">Nucleus</location>
    </subcellularLocation>
</comment>
<dbReference type="GO" id="GO:0005634">
    <property type="term" value="C:nucleus"/>
    <property type="evidence" value="ECO:0007669"/>
    <property type="project" value="UniProtKB-SubCell"/>
</dbReference>